<evidence type="ECO:0000256" key="8">
    <source>
        <dbReference type="ARBA" id="ARBA00022777"/>
    </source>
</evidence>
<dbReference type="GO" id="GO:0005634">
    <property type="term" value="C:nucleus"/>
    <property type="evidence" value="ECO:0007669"/>
    <property type="project" value="TreeGrafter"/>
</dbReference>
<evidence type="ECO:0000256" key="5">
    <source>
        <dbReference type="ARBA" id="ARBA00022679"/>
    </source>
</evidence>
<evidence type="ECO:0000313" key="11">
    <source>
        <dbReference type="EMBL" id="ERL89190.1"/>
    </source>
</evidence>
<dbReference type="PROSITE" id="PS01331">
    <property type="entry name" value="THYMIDYLATE_KINASE"/>
    <property type="match status" value="1"/>
</dbReference>
<dbReference type="InterPro" id="IPR018095">
    <property type="entry name" value="Thymidylate_kin_CS"/>
</dbReference>
<dbReference type="GO" id="GO:0005739">
    <property type="term" value="C:mitochondrion"/>
    <property type="evidence" value="ECO:0007669"/>
    <property type="project" value="TreeGrafter"/>
</dbReference>
<evidence type="ECO:0000313" key="12">
    <source>
        <dbReference type="Proteomes" id="UP000030742"/>
    </source>
</evidence>
<dbReference type="NCBIfam" id="TIGR00041">
    <property type="entry name" value="DTMP_kinase"/>
    <property type="match status" value="1"/>
</dbReference>
<dbReference type="FunFam" id="3.40.50.300:FF:000679">
    <property type="entry name" value="Thymidylate kinase"/>
    <property type="match status" value="1"/>
</dbReference>
<evidence type="ECO:0000256" key="6">
    <source>
        <dbReference type="ARBA" id="ARBA00022727"/>
    </source>
</evidence>
<evidence type="ECO:0000256" key="7">
    <source>
        <dbReference type="ARBA" id="ARBA00022741"/>
    </source>
</evidence>
<gene>
    <name evidence="11" type="ORF">D910_06564</name>
</gene>
<dbReference type="PANTHER" id="PTHR10344">
    <property type="entry name" value="THYMIDYLATE KINASE"/>
    <property type="match status" value="1"/>
</dbReference>
<dbReference type="CDD" id="cd01672">
    <property type="entry name" value="TMPK"/>
    <property type="match status" value="1"/>
</dbReference>
<evidence type="ECO:0000256" key="9">
    <source>
        <dbReference type="ARBA" id="ARBA00022840"/>
    </source>
</evidence>
<dbReference type="GO" id="GO:0005524">
    <property type="term" value="F:ATP binding"/>
    <property type="evidence" value="ECO:0007669"/>
    <property type="project" value="UniProtKB-KW"/>
</dbReference>
<keyword evidence="8" id="KW-0418">Kinase</keyword>
<dbReference type="GO" id="GO:0005829">
    <property type="term" value="C:cytosol"/>
    <property type="evidence" value="ECO:0007669"/>
    <property type="project" value="TreeGrafter"/>
</dbReference>
<sequence length="265" mass="30041">MSMHLRLENFKINLCLSKYLNKIRSPIQATTCLHLWFSPIQASSVCQIEMMKTVQRGALIVIEGVDRSGKSTQCKKLVESLISQNIKAQLMNFPDRSNLTGKLINEYLINSDCKLNDRAIHLLFSANRWENVEKMNTLLYGGTTLVVDRYSYSGIAFSAAKGGMDMNWLKQAENGLPKPDLVFLLTLNHEEAAKRVGFGEERYENEAMQKKVSNIFSQLAKEEDNWRVIEASDSIESLQAILLGHTLDVIARVAKQELKSLHFQT</sequence>
<dbReference type="InterPro" id="IPR027417">
    <property type="entry name" value="P-loop_NTPase"/>
</dbReference>
<evidence type="ECO:0000256" key="2">
    <source>
        <dbReference type="ARBA" id="ARBA00009776"/>
    </source>
</evidence>
<dbReference type="GO" id="GO:0004550">
    <property type="term" value="F:nucleoside diphosphate kinase activity"/>
    <property type="evidence" value="ECO:0007669"/>
    <property type="project" value="TreeGrafter"/>
</dbReference>
<accession>U4UH17</accession>
<comment type="pathway">
    <text evidence="1">Pyrimidine metabolism; dTTP biosynthesis.</text>
</comment>
<dbReference type="PANTHER" id="PTHR10344:SF1">
    <property type="entry name" value="THYMIDYLATE KINASE"/>
    <property type="match status" value="1"/>
</dbReference>
<dbReference type="InterPro" id="IPR018094">
    <property type="entry name" value="Thymidylate_kinase"/>
</dbReference>
<dbReference type="EMBL" id="KB632155">
    <property type="protein sequence ID" value="ERL89190.1"/>
    <property type="molecule type" value="Genomic_DNA"/>
</dbReference>
<dbReference type="GO" id="GO:0006233">
    <property type="term" value="P:dTDP biosynthetic process"/>
    <property type="evidence" value="ECO:0007669"/>
    <property type="project" value="InterPro"/>
</dbReference>
<comment type="similarity">
    <text evidence="2">Belongs to the thymidylate kinase family.</text>
</comment>
<dbReference type="InterPro" id="IPR039430">
    <property type="entry name" value="Thymidylate_kin-like_dom"/>
</dbReference>
<dbReference type="AlphaFoldDB" id="U4UH17"/>
<dbReference type="HAMAP" id="MF_00165">
    <property type="entry name" value="Thymidylate_kinase"/>
    <property type="match status" value="1"/>
</dbReference>
<keyword evidence="9" id="KW-0067">ATP-binding</keyword>
<dbReference type="STRING" id="77166.U4UH17"/>
<dbReference type="GO" id="GO:0004798">
    <property type="term" value="F:dTMP kinase activity"/>
    <property type="evidence" value="ECO:0007669"/>
    <property type="project" value="UniProtKB-EC"/>
</dbReference>
<keyword evidence="6" id="KW-0545">Nucleotide biosynthesis</keyword>
<organism evidence="11 12">
    <name type="scientific">Dendroctonus ponderosae</name>
    <name type="common">Mountain pine beetle</name>
    <dbReference type="NCBI Taxonomy" id="77166"/>
    <lineage>
        <taxon>Eukaryota</taxon>
        <taxon>Metazoa</taxon>
        <taxon>Ecdysozoa</taxon>
        <taxon>Arthropoda</taxon>
        <taxon>Hexapoda</taxon>
        <taxon>Insecta</taxon>
        <taxon>Pterygota</taxon>
        <taxon>Neoptera</taxon>
        <taxon>Endopterygota</taxon>
        <taxon>Coleoptera</taxon>
        <taxon>Polyphaga</taxon>
        <taxon>Cucujiformia</taxon>
        <taxon>Curculionidae</taxon>
        <taxon>Scolytinae</taxon>
        <taxon>Dendroctonus</taxon>
    </lineage>
</organism>
<dbReference type="GO" id="GO:0006227">
    <property type="term" value="P:dUDP biosynthetic process"/>
    <property type="evidence" value="ECO:0007669"/>
    <property type="project" value="TreeGrafter"/>
</dbReference>
<dbReference type="Gene3D" id="3.40.50.300">
    <property type="entry name" value="P-loop containing nucleotide triphosphate hydrolases"/>
    <property type="match status" value="1"/>
</dbReference>
<dbReference type="OrthoDB" id="425602at2759"/>
<evidence type="ECO:0000256" key="1">
    <source>
        <dbReference type="ARBA" id="ARBA00004992"/>
    </source>
</evidence>
<name>U4UH17_DENPD</name>
<evidence type="ECO:0000256" key="4">
    <source>
        <dbReference type="ARBA" id="ARBA00017144"/>
    </source>
</evidence>
<evidence type="ECO:0000259" key="10">
    <source>
        <dbReference type="Pfam" id="PF02223"/>
    </source>
</evidence>
<dbReference type="Proteomes" id="UP000030742">
    <property type="component" value="Unassembled WGS sequence"/>
</dbReference>
<proteinExistence type="inferred from homology"/>
<protein>
    <recommendedName>
        <fullName evidence="4">Thymidylate kinase</fullName>
        <ecNumber evidence="3">2.7.4.9</ecNumber>
    </recommendedName>
</protein>
<keyword evidence="5" id="KW-0808">Transferase</keyword>
<feature type="domain" description="Thymidylate kinase-like" evidence="10">
    <location>
        <begin position="62"/>
        <end position="239"/>
    </location>
</feature>
<keyword evidence="7" id="KW-0547">Nucleotide-binding</keyword>
<dbReference type="GO" id="GO:0006235">
    <property type="term" value="P:dTTP biosynthetic process"/>
    <property type="evidence" value="ECO:0007669"/>
    <property type="project" value="TreeGrafter"/>
</dbReference>
<evidence type="ECO:0000256" key="3">
    <source>
        <dbReference type="ARBA" id="ARBA00012980"/>
    </source>
</evidence>
<dbReference type="SUPFAM" id="SSF52540">
    <property type="entry name" value="P-loop containing nucleoside triphosphate hydrolases"/>
    <property type="match status" value="1"/>
</dbReference>
<reference evidence="11 12" key="1">
    <citation type="journal article" date="2013" name="Genome Biol.">
        <title>Draft genome of the mountain pine beetle, Dendroctonus ponderosae Hopkins, a major forest pest.</title>
        <authorList>
            <person name="Keeling C.I."/>
            <person name="Yuen M.M."/>
            <person name="Liao N.Y."/>
            <person name="Docking T.R."/>
            <person name="Chan S.K."/>
            <person name="Taylor G.A."/>
            <person name="Palmquist D.L."/>
            <person name="Jackman S.D."/>
            <person name="Nguyen A."/>
            <person name="Li M."/>
            <person name="Henderson H."/>
            <person name="Janes J.K."/>
            <person name="Zhao Y."/>
            <person name="Pandoh P."/>
            <person name="Moore R."/>
            <person name="Sperling F.A."/>
            <person name="Huber D.P."/>
            <person name="Birol I."/>
            <person name="Jones S.J."/>
            <person name="Bohlmann J."/>
        </authorList>
    </citation>
    <scope>NUCLEOTIDE SEQUENCE</scope>
</reference>
<dbReference type="EC" id="2.7.4.9" evidence="3"/>
<dbReference type="Pfam" id="PF02223">
    <property type="entry name" value="Thymidylate_kin"/>
    <property type="match status" value="1"/>
</dbReference>